<sequence>MLRYLETQGDVDDDRLPEWDEFQQLAADYEVRLS</sequence>
<name>A0A8T4GIE7_9EURY</name>
<evidence type="ECO:0000313" key="2">
    <source>
        <dbReference type="Proteomes" id="UP000765891"/>
    </source>
</evidence>
<reference evidence="1" key="1">
    <citation type="submission" date="2021-03" db="EMBL/GenBank/DDBJ databases">
        <title>Genomic Encyclopedia of Type Strains, Phase IV (KMG-IV): sequencing the most valuable type-strain genomes for metagenomic binning, comparative biology and taxonomic classification.</title>
        <authorList>
            <person name="Goeker M."/>
        </authorList>
    </citation>
    <scope>NUCLEOTIDE SEQUENCE</scope>
    <source>
        <strain evidence="1">DSM 22443</strain>
    </source>
</reference>
<dbReference type="Proteomes" id="UP000765891">
    <property type="component" value="Unassembled WGS sequence"/>
</dbReference>
<dbReference type="AlphaFoldDB" id="A0A8T4GIE7"/>
<protein>
    <submittedName>
        <fullName evidence="1">Uncharacterized protein</fullName>
    </submittedName>
</protein>
<dbReference type="EMBL" id="JAGGKO010000001">
    <property type="protein sequence ID" value="MBP1953326.1"/>
    <property type="molecule type" value="Genomic_DNA"/>
</dbReference>
<proteinExistence type="predicted"/>
<comment type="caution">
    <text evidence="1">The sequence shown here is derived from an EMBL/GenBank/DDBJ whole genome shotgun (WGS) entry which is preliminary data.</text>
</comment>
<organism evidence="1 2">
    <name type="scientific">Halarchaeum rubridurum</name>
    <dbReference type="NCBI Taxonomy" id="489911"/>
    <lineage>
        <taxon>Archaea</taxon>
        <taxon>Methanobacteriati</taxon>
        <taxon>Methanobacteriota</taxon>
        <taxon>Stenosarchaea group</taxon>
        <taxon>Halobacteria</taxon>
        <taxon>Halobacteriales</taxon>
        <taxon>Halobacteriaceae</taxon>
    </lineage>
</organism>
<accession>A0A8T4GIE7</accession>
<evidence type="ECO:0000313" key="1">
    <source>
        <dbReference type="EMBL" id="MBP1953326.1"/>
    </source>
</evidence>
<gene>
    <name evidence="1" type="ORF">J2752_000207</name>
</gene>